<feature type="compositionally biased region" description="Acidic residues" evidence="1">
    <location>
        <begin position="116"/>
        <end position="130"/>
    </location>
</feature>
<keyword evidence="3" id="KW-1185">Reference proteome</keyword>
<feature type="compositionally biased region" description="Low complexity" evidence="1">
    <location>
        <begin position="245"/>
        <end position="261"/>
    </location>
</feature>
<feature type="compositionally biased region" description="Basic residues" evidence="1">
    <location>
        <begin position="100"/>
        <end position="111"/>
    </location>
</feature>
<gene>
    <name evidence="2" type="ORF">LPJ53_000350</name>
</gene>
<dbReference type="Proteomes" id="UP001149813">
    <property type="component" value="Unassembled WGS sequence"/>
</dbReference>
<feature type="compositionally biased region" description="Low complexity" evidence="1">
    <location>
        <begin position="348"/>
        <end position="365"/>
    </location>
</feature>
<evidence type="ECO:0000256" key="1">
    <source>
        <dbReference type="SAM" id="MobiDB-lite"/>
    </source>
</evidence>
<proteinExistence type="predicted"/>
<organism evidence="2 3">
    <name type="scientific">Coemansia erecta</name>
    <dbReference type="NCBI Taxonomy" id="147472"/>
    <lineage>
        <taxon>Eukaryota</taxon>
        <taxon>Fungi</taxon>
        <taxon>Fungi incertae sedis</taxon>
        <taxon>Zoopagomycota</taxon>
        <taxon>Kickxellomycotina</taxon>
        <taxon>Kickxellomycetes</taxon>
        <taxon>Kickxellales</taxon>
        <taxon>Kickxellaceae</taxon>
        <taxon>Coemansia</taxon>
    </lineage>
</organism>
<feature type="compositionally biased region" description="Polar residues" evidence="1">
    <location>
        <begin position="318"/>
        <end position="332"/>
    </location>
</feature>
<feature type="non-terminal residue" evidence="2">
    <location>
        <position position="604"/>
    </location>
</feature>
<feature type="compositionally biased region" description="Polar residues" evidence="1">
    <location>
        <begin position="421"/>
        <end position="436"/>
    </location>
</feature>
<feature type="compositionally biased region" description="Acidic residues" evidence="1">
    <location>
        <begin position="40"/>
        <end position="60"/>
    </location>
</feature>
<dbReference type="OrthoDB" id="5576775at2759"/>
<evidence type="ECO:0008006" key="4">
    <source>
        <dbReference type="Google" id="ProtNLM"/>
    </source>
</evidence>
<feature type="compositionally biased region" description="Low complexity" evidence="1">
    <location>
        <begin position="402"/>
        <end position="420"/>
    </location>
</feature>
<protein>
    <recommendedName>
        <fullName evidence="4">Ubinuclein middle domain-containing protein</fullName>
    </recommendedName>
</protein>
<dbReference type="EMBL" id="JANBOJ010000004">
    <property type="protein sequence ID" value="KAJ1725535.1"/>
    <property type="molecule type" value="Genomic_DNA"/>
</dbReference>
<dbReference type="AlphaFoldDB" id="A0A9W7Y8V9"/>
<feature type="region of interest" description="Disordered" evidence="1">
    <location>
        <begin position="33"/>
        <end position="77"/>
    </location>
</feature>
<accession>A0A9W7Y8V9</accession>
<sequence length="604" mass="64732">MDIPGRTQAEVSEKTWTASVTLRQGECTIIDWVSNAATEGGEDDNDEQGSDEAFDSDDSLSDGGGYASGTTALPPAIANDPFFANLLRNAELRDAEDKKKAAKKRQIKRRPKDAVEDNYDLEDPFIDDSELTFMDGHNHTKTQQRKKRRKRDDGNATETEGQGAGGINAGDDADGKQHNGTGADEPDNALNSMPQDDDPDRYTAEDFFVYFGPLNEMPVGGTDEDAFAAPAKRSRSRKQPEKKQAAAASGGSATTTSAAGSKDSAQARRKTNGAGGSKADVSEAVGKKKSDGKGQQPQHLSNTSSTATNSTQHRRSGSGDSTPASQIPSNGRKSGARTSRKLDHTSKTETSSTSADAKTSSAADAPAKRWRPPVPSRDKKTLEQQQQQQTDSRPEVEASSNASTSPAYLAPPSTAAASSSKSGNRQGGTPSASAGSEDSKAASEAQMPTPEIEAALVELQQVTKNESFKNRQRFPSTLKPSLRQACELSMVRALEYDSSILALSTPEHLVFAWSTPLDIVGFTTNIYQRLAEIMPYNRATVRKIVSKLLSGEMVNWKKRQLKQIEEGLKARIDDQIERGVGWIPVGARTAGKEEADGDNSGSSQ</sequence>
<reference evidence="2" key="1">
    <citation type="submission" date="2022-07" db="EMBL/GenBank/DDBJ databases">
        <title>Phylogenomic reconstructions and comparative analyses of Kickxellomycotina fungi.</title>
        <authorList>
            <person name="Reynolds N.K."/>
            <person name="Stajich J.E."/>
            <person name="Barry K."/>
            <person name="Grigoriev I.V."/>
            <person name="Crous P."/>
            <person name="Smith M.E."/>
        </authorList>
    </citation>
    <scope>NUCLEOTIDE SEQUENCE</scope>
    <source>
        <strain evidence="2">NBRC 32514</strain>
    </source>
</reference>
<feature type="compositionally biased region" description="Low complexity" evidence="1">
    <location>
        <begin position="301"/>
        <end position="311"/>
    </location>
</feature>
<feature type="compositionally biased region" description="Basic residues" evidence="1">
    <location>
        <begin position="139"/>
        <end position="150"/>
    </location>
</feature>
<name>A0A9W7Y8V9_9FUNG</name>
<feature type="region of interest" description="Disordered" evidence="1">
    <location>
        <begin position="93"/>
        <end position="447"/>
    </location>
</feature>
<evidence type="ECO:0000313" key="3">
    <source>
        <dbReference type="Proteomes" id="UP001149813"/>
    </source>
</evidence>
<comment type="caution">
    <text evidence="2">The sequence shown here is derived from an EMBL/GenBank/DDBJ whole genome shotgun (WGS) entry which is preliminary data.</text>
</comment>
<evidence type="ECO:0000313" key="2">
    <source>
        <dbReference type="EMBL" id="KAJ1725535.1"/>
    </source>
</evidence>